<evidence type="ECO:0000313" key="1">
    <source>
        <dbReference type="EMBL" id="GGW59712.1"/>
    </source>
</evidence>
<protein>
    <submittedName>
        <fullName evidence="1">Uncharacterized protein</fullName>
    </submittedName>
</protein>
<gene>
    <name evidence="1" type="ORF">GCM10010503_41150</name>
</gene>
<evidence type="ECO:0000313" key="2">
    <source>
        <dbReference type="Proteomes" id="UP000620224"/>
    </source>
</evidence>
<dbReference type="AlphaFoldDB" id="A0A918MSE9"/>
<reference evidence="1" key="1">
    <citation type="journal article" date="2014" name="Int. J. Syst. Evol. Microbiol.">
        <title>Complete genome sequence of Corynebacterium casei LMG S-19264T (=DSM 44701T), isolated from a smear-ripened cheese.</title>
        <authorList>
            <consortium name="US DOE Joint Genome Institute (JGI-PGF)"/>
            <person name="Walter F."/>
            <person name="Albersmeier A."/>
            <person name="Kalinowski J."/>
            <person name="Ruckert C."/>
        </authorList>
    </citation>
    <scope>NUCLEOTIDE SEQUENCE</scope>
    <source>
        <strain evidence="1">JCM 4490</strain>
    </source>
</reference>
<reference evidence="1" key="2">
    <citation type="submission" date="2020-09" db="EMBL/GenBank/DDBJ databases">
        <authorList>
            <person name="Sun Q."/>
            <person name="Ohkuma M."/>
        </authorList>
    </citation>
    <scope>NUCLEOTIDE SEQUENCE</scope>
    <source>
        <strain evidence="1">JCM 4490</strain>
    </source>
</reference>
<dbReference type="EMBL" id="BMUE01000008">
    <property type="protein sequence ID" value="GGW59712.1"/>
    <property type="molecule type" value="Genomic_DNA"/>
</dbReference>
<name>A0A918MSE9_9ACTN</name>
<proteinExistence type="predicted"/>
<organism evidence="1 2">
    <name type="scientific">Streptomyces lucensis JCM 4490</name>
    <dbReference type="NCBI Taxonomy" id="1306176"/>
    <lineage>
        <taxon>Bacteria</taxon>
        <taxon>Bacillati</taxon>
        <taxon>Actinomycetota</taxon>
        <taxon>Actinomycetes</taxon>
        <taxon>Kitasatosporales</taxon>
        <taxon>Streptomycetaceae</taxon>
        <taxon>Streptomyces</taxon>
    </lineage>
</organism>
<accession>A0A918MSE9</accession>
<comment type="caution">
    <text evidence="1">The sequence shown here is derived from an EMBL/GenBank/DDBJ whole genome shotgun (WGS) entry which is preliminary data.</text>
</comment>
<dbReference type="Proteomes" id="UP000620224">
    <property type="component" value="Unassembled WGS sequence"/>
</dbReference>
<keyword evidence="2" id="KW-1185">Reference proteome</keyword>
<sequence length="66" mass="7048">MCGNGTRDIPPHTVTVALRVDPGLRFGTQDSLDGQLTVWEPVVPAAQGAEGLDDRGSRAWARECLS</sequence>